<reference evidence="2 3" key="1">
    <citation type="submission" date="2017-01" db="EMBL/GenBank/DDBJ databases">
        <title>Genome Analysis of Deinococcus marmoris KOPRI26562.</title>
        <authorList>
            <person name="Kim J.H."/>
            <person name="Oh H.-M."/>
        </authorList>
    </citation>
    <scope>NUCLEOTIDE SEQUENCE [LARGE SCALE GENOMIC DNA]</scope>
    <source>
        <strain evidence="2 3">KOPRI26562</strain>
    </source>
</reference>
<dbReference type="STRING" id="249408.BOO71_0005452"/>
<keyword evidence="3" id="KW-1185">Reference proteome</keyword>
<dbReference type="AlphaFoldDB" id="A0A1U7NZU0"/>
<accession>A0A1U7NZU0</accession>
<evidence type="ECO:0000313" key="3">
    <source>
        <dbReference type="Proteomes" id="UP000186607"/>
    </source>
</evidence>
<protein>
    <submittedName>
        <fullName evidence="2">Uncharacterized protein</fullName>
    </submittedName>
</protein>
<name>A0A1U7NZU0_9DEIO</name>
<evidence type="ECO:0000313" key="2">
    <source>
        <dbReference type="EMBL" id="OLV18437.1"/>
    </source>
</evidence>
<organism evidence="2 3">
    <name type="scientific">Deinococcus marmoris</name>
    <dbReference type="NCBI Taxonomy" id="249408"/>
    <lineage>
        <taxon>Bacteria</taxon>
        <taxon>Thermotogati</taxon>
        <taxon>Deinococcota</taxon>
        <taxon>Deinococci</taxon>
        <taxon>Deinococcales</taxon>
        <taxon>Deinococcaceae</taxon>
        <taxon>Deinococcus</taxon>
    </lineage>
</organism>
<dbReference type="Proteomes" id="UP000186607">
    <property type="component" value="Unassembled WGS sequence"/>
</dbReference>
<dbReference type="EMBL" id="MSTI01000066">
    <property type="protein sequence ID" value="OLV18437.1"/>
    <property type="molecule type" value="Genomic_DNA"/>
</dbReference>
<evidence type="ECO:0000256" key="1">
    <source>
        <dbReference type="SAM" id="MobiDB-lite"/>
    </source>
</evidence>
<sequence>MLWNRWSAAALLALAHARVPERLVAASQTDRRLAGDSGDPVGAAGPAWCPEVKQ</sequence>
<feature type="region of interest" description="Disordered" evidence="1">
    <location>
        <begin position="28"/>
        <end position="54"/>
    </location>
</feature>
<gene>
    <name evidence="2" type="ORF">BOO71_0005452</name>
</gene>
<comment type="caution">
    <text evidence="2">The sequence shown here is derived from an EMBL/GenBank/DDBJ whole genome shotgun (WGS) entry which is preliminary data.</text>
</comment>
<proteinExistence type="predicted"/>